<dbReference type="InterPro" id="IPR013083">
    <property type="entry name" value="Znf_RING/FYVE/PHD"/>
</dbReference>
<reference evidence="2" key="1">
    <citation type="submission" date="2023-08" db="EMBL/GenBank/DDBJ databases">
        <title>A de novo genome assembly of Solanum verrucosum Schlechtendal, a Mexican diploid species geographically isolated from the other diploid A-genome species in potato relatives.</title>
        <authorList>
            <person name="Hosaka K."/>
        </authorList>
    </citation>
    <scope>NUCLEOTIDE SEQUENCE</scope>
    <source>
        <tissue evidence="2">Young leaves</tissue>
    </source>
</reference>
<dbReference type="EMBL" id="CP133623">
    <property type="protein sequence ID" value="WMV59736.1"/>
    <property type="molecule type" value="Genomic_DNA"/>
</dbReference>
<gene>
    <name evidence="2" type="ORF">MTR67_053121</name>
</gene>
<proteinExistence type="predicted"/>
<evidence type="ECO:0000256" key="1">
    <source>
        <dbReference type="SAM" id="MobiDB-lite"/>
    </source>
</evidence>
<accession>A0AAF0VA47</accession>
<name>A0AAF0VA47_SOLVR</name>
<evidence type="ECO:0000313" key="2">
    <source>
        <dbReference type="EMBL" id="WMV59736.1"/>
    </source>
</evidence>
<dbReference type="AlphaFoldDB" id="A0AAF0VA47"/>
<protein>
    <submittedName>
        <fullName evidence="2">Uncharacterized protein</fullName>
    </submittedName>
</protein>
<feature type="region of interest" description="Disordered" evidence="1">
    <location>
        <begin position="1"/>
        <end position="80"/>
    </location>
</feature>
<dbReference type="Proteomes" id="UP001234989">
    <property type="component" value="Chromosome 12"/>
</dbReference>
<evidence type="ECO:0000313" key="3">
    <source>
        <dbReference type="Proteomes" id="UP001234989"/>
    </source>
</evidence>
<dbReference type="SUPFAM" id="SSF57850">
    <property type="entry name" value="RING/U-box"/>
    <property type="match status" value="1"/>
</dbReference>
<sequence length="207" mass="23661">MSHDQQSPPTILPDDETINNNVDTQRVRMRTIHTTPIVPAQPIVNEVDDDEENYSEFSDNDDDDDDDDEDDEDVDVSEYSKTRTYHVPTMDISGDDDVIVEEQEACAICLIEYNDEDTVGTLQCGHEFHKKKIRSLRLKNTREIKVSVIVLLLPLLYNLEDKVLIEEGSIVVNTNSLEARQVVRPGAKPRRGLRIRQPNNRFARDLG</sequence>
<feature type="compositionally biased region" description="Acidic residues" evidence="1">
    <location>
        <begin position="46"/>
        <end position="76"/>
    </location>
</feature>
<dbReference type="Gene3D" id="3.30.40.10">
    <property type="entry name" value="Zinc/RING finger domain, C3HC4 (zinc finger)"/>
    <property type="match status" value="1"/>
</dbReference>
<keyword evidence="3" id="KW-1185">Reference proteome</keyword>
<organism evidence="2 3">
    <name type="scientific">Solanum verrucosum</name>
    <dbReference type="NCBI Taxonomy" id="315347"/>
    <lineage>
        <taxon>Eukaryota</taxon>
        <taxon>Viridiplantae</taxon>
        <taxon>Streptophyta</taxon>
        <taxon>Embryophyta</taxon>
        <taxon>Tracheophyta</taxon>
        <taxon>Spermatophyta</taxon>
        <taxon>Magnoliopsida</taxon>
        <taxon>eudicotyledons</taxon>
        <taxon>Gunneridae</taxon>
        <taxon>Pentapetalae</taxon>
        <taxon>asterids</taxon>
        <taxon>lamiids</taxon>
        <taxon>Solanales</taxon>
        <taxon>Solanaceae</taxon>
        <taxon>Solanoideae</taxon>
        <taxon>Solaneae</taxon>
        <taxon>Solanum</taxon>
    </lineage>
</organism>